<dbReference type="EMBL" id="VSSQ01032416">
    <property type="protein sequence ID" value="MPM83670.1"/>
    <property type="molecule type" value="Genomic_DNA"/>
</dbReference>
<gene>
    <name evidence="1" type="ORF">SDC9_130739</name>
</gene>
<dbReference type="AlphaFoldDB" id="A0A645D2H3"/>
<name>A0A645D2H3_9ZZZZ</name>
<proteinExistence type="predicted"/>
<sequence>MTKREILDLIIADFYEDFAITMRHRILLSNSIENHLSLTDDLIRYPTDKLNLDYEYLSQYNREDYKKAEFRSAYICEHLYLYDKNTLKGFLPKIPSLFPLIKNESTKRHFAKLTALILQNNEYNYSQEELEIISSTSTEWIINDKVKIAVQIWAIEILIECETKVDWIKNVLEDILENISYAPSAGMKVRLKRWAQYRSCR</sequence>
<comment type="caution">
    <text evidence="1">The sequence shown here is derived from an EMBL/GenBank/DDBJ whole genome shotgun (WGS) entry which is preliminary data.</text>
</comment>
<evidence type="ECO:0008006" key="2">
    <source>
        <dbReference type="Google" id="ProtNLM"/>
    </source>
</evidence>
<reference evidence="1" key="1">
    <citation type="submission" date="2019-08" db="EMBL/GenBank/DDBJ databases">
        <authorList>
            <person name="Kucharzyk K."/>
            <person name="Murdoch R.W."/>
            <person name="Higgins S."/>
            <person name="Loffler F."/>
        </authorList>
    </citation>
    <scope>NUCLEOTIDE SEQUENCE</scope>
</reference>
<organism evidence="1">
    <name type="scientific">bioreactor metagenome</name>
    <dbReference type="NCBI Taxonomy" id="1076179"/>
    <lineage>
        <taxon>unclassified sequences</taxon>
        <taxon>metagenomes</taxon>
        <taxon>ecological metagenomes</taxon>
    </lineage>
</organism>
<accession>A0A645D2H3</accession>
<evidence type="ECO:0000313" key="1">
    <source>
        <dbReference type="EMBL" id="MPM83670.1"/>
    </source>
</evidence>
<protein>
    <recommendedName>
        <fullName evidence="2">DNA alkylation repair enzyme</fullName>
    </recommendedName>
</protein>